<comment type="pathway">
    <text evidence="7">Quinol/quinone metabolism; 1,4-dihydroxy-2-naphthoate biosynthesis; 1,4-dihydroxy-2-naphthoate from chorismate: step 4/7.</text>
</comment>
<dbReference type="Gene3D" id="3.20.20.120">
    <property type="entry name" value="Enolase-like C-terminal domain"/>
    <property type="match status" value="1"/>
</dbReference>
<dbReference type="InterPro" id="IPR047585">
    <property type="entry name" value="MenC"/>
</dbReference>
<dbReference type="InterPro" id="IPR010197">
    <property type="entry name" value="OSBS/NAAAR"/>
</dbReference>
<dbReference type="Pfam" id="PF02746">
    <property type="entry name" value="MR_MLE_N"/>
    <property type="match status" value="1"/>
</dbReference>
<comment type="caution">
    <text evidence="9">The sequence shown here is derived from an EMBL/GenBank/DDBJ whole genome shotgun (WGS) entry which is preliminary data.</text>
</comment>
<name>A0ABW2USX4_9BACI</name>
<dbReference type="SFLD" id="SFLDG00180">
    <property type="entry name" value="muconate_cycloisomerase"/>
    <property type="match status" value="1"/>
</dbReference>
<comment type="function">
    <text evidence="7">Converts 2-succinyl-6-hydroxy-2,4-cyclohexadiene-1-carboxylate (SHCHC) to 2-succinylbenzoate (OSB).</text>
</comment>
<evidence type="ECO:0000256" key="2">
    <source>
        <dbReference type="ARBA" id="ARBA00022428"/>
    </source>
</evidence>
<proteinExistence type="inferred from homology"/>
<evidence type="ECO:0000256" key="3">
    <source>
        <dbReference type="ARBA" id="ARBA00022723"/>
    </source>
</evidence>
<accession>A0ABW2USX4</accession>
<dbReference type="Proteomes" id="UP001596620">
    <property type="component" value="Unassembled WGS sequence"/>
</dbReference>
<comment type="catalytic activity">
    <reaction evidence="7">
        <text>(1R,6R)-6-hydroxy-2-succinyl-cyclohexa-2,4-diene-1-carboxylate = 2-succinylbenzoate + H2O</text>
        <dbReference type="Rhea" id="RHEA:10196"/>
        <dbReference type="ChEBI" id="CHEBI:15377"/>
        <dbReference type="ChEBI" id="CHEBI:18325"/>
        <dbReference type="ChEBI" id="CHEBI:58689"/>
        <dbReference type="EC" id="4.2.1.113"/>
    </reaction>
</comment>
<dbReference type="Gene3D" id="3.30.390.10">
    <property type="entry name" value="Enolase-like, N-terminal domain"/>
    <property type="match status" value="1"/>
</dbReference>
<feature type="domain" description="Mandelate racemase/muconate lactonizing enzyme C-terminal" evidence="8">
    <location>
        <begin position="145"/>
        <end position="237"/>
    </location>
</feature>
<dbReference type="SFLD" id="SFLDF00009">
    <property type="entry name" value="o-succinylbenzoate_synthase"/>
    <property type="match status" value="1"/>
</dbReference>
<evidence type="ECO:0000313" key="9">
    <source>
        <dbReference type="EMBL" id="MFC7746355.1"/>
    </source>
</evidence>
<dbReference type="SMART" id="SM00922">
    <property type="entry name" value="MR_MLE"/>
    <property type="match status" value="1"/>
</dbReference>
<dbReference type="InterPro" id="IPR029065">
    <property type="entry name" value="Enolase_C-like"/>
</dbReference>
<evidence type="ECO:0000256" key="1">
    <source>
        <dbReference type="ARBA" id="ARBA00001968"/>
    </source>
</evidence>
<dbReference type="PANTHER" id="PTHR48073">
    <property type="entry name" value="O-SUCCINYLBENZOATE SYNTHASE-RELATED"/>
    <property type="match status" value="1"/>
</dbReference>
<dbReference type="InterPro" id="IPR029017">
    <property type="entry name" value="Enolase-like_N"/>
</dbReference>
<dbReference type="Pfam" id="PF13378">
    <property type="entry name" value="MR_MLE_C"/>
    <property type="match status" value="1"/>
</dbReference>
<dbReference type="EC" id="4.2.1.113" evidence="6 7"/>
<dbReference type="PANTHER" id="PTHR48073:SF5">
    <property type="entry name" value="O-SUCCINYLBENZOATE SYNTHASE"/>
    <property type="match status" value="1"/>
</dbReference>
<feature type="binding site" evidence="7">
    <location>
        <position position="241"/>
    </location>
    <ligand>
        <name>Mg(2+)</name>
        <dbReference type="ChEBI" id="CHEBI:18420"/>
    </ligand>
</feature>
<dbReference type="InterPro" id="IPR013341">
    <property type="entry name" value="Mandelate_racemase_N_dom"/>
</dbReference>
<evidence type="ECO:0000256" key="6">
    <source>
        <dbReference type="ARBA" id="ARBA00029491"/>
    </source>
</evidence>
<organism evidence="9 10">
    <name type="scientific">Lentibacillus kimchii</name>
    <dbReference type="NCBI Taxonomy" id="1542911"/>
    <lineage>
        <taxon>Bacteria</taxon>
        <taxon>Bacillati</taxon>
        <taxon>Bacillota</taxon>
        <taxon>Bacilli</taxon>
        <taxon>Bacillales</taxon>
        <taxon>Bacillaceae</taxon>
        <taxon>Lentibacillus</taxon>
    </lineage>
</organism>
<dbReference type="CDD" id="cd03317">
    <property type="entry name" value="NAAAR"/>
    <property type="match status" value="1"/>
</dbReference>
<reference evidence="10" key="1">
    <citation type="journal article" date="2019" name="Int. J. Syst. Evol. Microbiol.">
        <title>The Global Catalogue of Microorganisms (GCM) 10K type strain sequencing project: providing services to taxonomists for standard genome sequencing and annotation.</title>
        <authorList>
            <consortium name="The Broad Institute Genomics Platform"/>
            <consortium name="The Broad Institute Genome Sequencing Center for Infectious Disease"/>
            <person name="Wu L."/>
            <person name="Ma J."/>
        </authorList>
    </citation>
    <scope>NUCLEOTIDE SEQUENCE [LARGE SCALE GENOMIC DNA]</scope>
    <source>
        <strain evidence="10">JCM 30234</strain>
    </source>
</reference>
<evidence type="ECO:0000256" key="7">
    <source>
        <dbReference type="HAMAP-Rule" id="MF_01933"/>
    </source>
</evidence>
<keyword evidence="10" id="KW-1185">Reference proteome</keyword>
<dbReference type="NCBIfam" id="TIGR01928">
    <property type="entry name" value="menC_lowGC_arch"/>
    <property type="match status" value="1"/>
</dbReference>
<dbReference type="HAMAP" id="MF_01933">
    <property type="entry name" value="MenC_2"/>
    <property type="match status" value="1"/>
</dbReference>
<keyword evidence="2 7" id="KW-0474">Menaquinone biosynthesis</keyword>
<evidence type="ECO:0000259" key="8">
    <source>
        <dbReference type="SMART" id="SM00922"/>
    </source>
</evidence>
<sequence length="371" mass="41472">MPIPITQIKLKRLRMKLNHPFTTSFGEMRDKDFFITEAIDTEERSGFGESVAFPAPWYTEETVETNAHVMKDFLIPLLHENTISHPHDVREIFSPIKRNNMAKAALEGAIWDLDAKRKNQTLAEVLGGHKSEIDAGISIGIQPTIDDLLQKVGDHIQQGYKRIKLKIKPGSDVKTLREVRKQFPDIPIMADANSAYTLQDLNRLKQLDEFNLMMIEQPLAHDDITDHAQLQALIQTPICLDESIHSAADARKAIDLGSCRVINVKIGRVGGLTEALAIHDLCRERGIDVWCGGMLEAGVGRAHNIALTTLPQFNLPGDTAGSSLYWERDIIQPEVIVHNGTITAPDKPGIGYEIDQEALEAYMIDEMVFDL</sequence>
<keyword evidence="5 7" id="KW-0456">Lyase</keyword>
<keyword evidence="3 7" id="KW-0479">Metal-binding</keyword>
<feature type="binding site" evidence="7">
    <location>
        <position position="191"/>
    </location>
    <ligand>
        <name>Mg(2+)</name>
        <dbReference type="ChEBI" id="CHEBI:18420"/>
    </ligand>
</feature>
<dbReference type="InterPro" id="IPR013342">
    <property type="entry name" value="Mandelate_racemase_C"/>
</dbReference>
<evidence type="ECO:0000256" key="4">
    <source>
        <dbReference type="ARBA" id="ARBA00022842"/>
    </source>
</evidence>
<feature type="binding site" evidence="7">
    <location>
        <position position="216"/>
    </location>
    <ligand>
        <name>Mg(2+)</name>
        <dbReference type="ChEBI" id="CHEBI:18420"/>
    </ligand>
</feature>
<dbReference type="GO" id="GO:0043748">
    <property type="term" value="F:O-succinylbenzoate synthase activity"/>
    <property type="evidence" value="ECO:0007669"/>
    <property type="project" value="UniProtKB-EC"/>
</dbReference>
<feature type="active site" description="Proton acceptor" evidence="7">
    <location>
        <position position="265"/>
    </location>
</feature>
<comment type="cofactor">
    <cofactor evidence="1 7">
        <name>a divalent metal cation</name>
        <dbReference type="ChEBI" id="CHEBI:60240"/>
    </cofactor>
</comment>
<gene>
    <name evidence="7 9" type="primary">menC</name>
    <name evidence="9" type="ORF">ACFQU8_03755</name>
</gene>
<feature type="active site" description="Proton donor" evidence="7">
    <location>
        <position position="166"/>
    </location>
</feature>
<dbReference type="SUPFAM" id="SSF51604">
    <property type="entry name" value="Enolase C-terminal domain-like"/>
    <property type="match status" value="1"/>
</dbReference>
<dbReference type="SFLD" id="SFLDS00001">
    <property type="entry name" value="Enolase"/>
    <property type="match status" value="1"/>
</dbReference>
<dbReference type="InterPro" id="IPR036849">
    <property type="entry name" value="Enolase-like_C_sf"/>
</dbReference>
<comment type="similarity">
    <text evidence="7">Belongs to the mandelate racemase/muconate lactonizing enzyme family. MenC type 2 subfamily.</text>
</comment>
<comment type="pathway">
    <text evidence="7">Quinol/quinone metabolism; menaquinone biosynthesis.</text>
</comment>
<keyword evidence="4 7" id="KW-0460">Magnesium</keyword>
<evidence type="ECO:0000313" key="10">
    <source>
        <dbReference type="Proteomes" id="UP001596620"/>
    </source>
</evidence>
<dbReference type="EMBL" id="JBHTGR010000005">
    <property type="protein sequence ID" value="MFC7746355.1"/>
    <property type="molecule type" value="Genomic_DNA"/>
</dbReference>
<dbReference type="SUPFAM" id="SSF54826">
    <property type="entry name" value="Enolase N-terminal domain-like"/>
    <property type="match status" value="1"/>
</dbReference>
<evidence type="ECO:0000256" key="5">
    <source>
        <dbReference type="ARBA" id="ARBA00023239"/>
    </source>
</evidence>
<dbReference type="RefSeq" id="WP_382357839.1">
    <property type="nucleotide sequence ID" value="NZ_JBHTGR010000005.1"/>
</dbReference>
<protein>
    <recommendedName>
        <fullName evidence="6 7">o-succinylbenzoate synthase</fullName>
        <shortName evidence="7">OSB synthase</shortName>
        <shortName evidence="7">OSBS</shortName>
        <ecNumber evidence="6 7">4.2.1.113</ecNumber>
    </recommendedName>
    <alternativeName>
        <fullName evidence="7">4-(2'-carboxyphenyl)-4-oxybutyric acid synthase</fullName>
    </alternativeName>
    <alternativeName>
        <fullName evidence="7">o-succinylbenzoic acid synthase</fullName>
    </alternativeName>
</protein>